<dbReference type="PANTHER" id="PTHR11850">
    <property type="entry name" value="HOMEOBOX PROTEIN TRANSCRIPTION FACTORS"/>
    <property type="match status" value="1"/>
</dbReference>
<organism evidence="11 12">
    <name type="scientific">Trichoderma guizhouense</name>
    <dbReference type="NCBI Taxonomy" id="1491466"/>
    <lineage>
        <taxon>Eukaryota</taxon>
        <taxon>Fungi</taxon>
        <taxon>Dikarya</taxon>
        <taxon>Ascomycota</taxon>
        <taxon>Pezizomycotina</taxon>
        <taxon>Sordariomycetes</taxon>
        <taxon>Hypocreomycetidae</taxon>
        <taxon>Hypocreales</taxon>
        <taxon>Hypocreaceae</taxon>
        <taxon>Trichoderma</taxon>
    </lineage>
</organism>
<evidence type="ECO:0000256" key="8">
    <source>
        <dbReference type="PROSITE-ProRule" id="PRU00108"/>
    </source>
</evidence>
<evidence type="ECO:0000256" key="6">
    <source>
        <dbReference type="ARBA" id="ARBA00023242"/>
    </source>
</evidence>
<keyword evidence="12" id="KW-1185">Reference proteome</keyword>
<evidence type="ECO:0000256" key="5">
    <source>
        <dbReference type="ARBA" id="ARBA00023163"/>
    </source>
</evidence>
<feature type="region of interest" description="Disordered" evidence="9">
    <location>
        <begin position="133"/>
        <end position="304"/>
    </location>
</feature>
<feature type="compositionally biased region" description="Polar residues" evidence="9">
    <location>
        <begin position="73"/>
        <end position="93"/>
    </location>
</feature>
<comment type="caution">
    <text evidence="11">The sequence shown here is derived from an EMBL/GenBank/DDBJ whole genome shotgun (WGS) entry which is preliminary data.</text>
</comment>
<feature type="compositionally biased region" description="Polar residues" evidence="9">
    <location>
        <begin position="416"/>
        <end position="426"/>
    </location>
</feature>
<dbReference type="SMART" id="SM00389">
    <property type="entry name" value="HOX"/>
    <property type="match status" value="1"/>
</dbReference>
<comment type="subcellular location">
    <subcellularLocation>
        <location evidence="1 8">Nucleus</location>
    </subcellularLocation>
</comment>
<keyword evidence="6 8" id="KW-0539">Nucleus</keyword>
<comment type="similarity">
    <text evidence="7">Belongs to the TALE/TGIF homeobox family.</text>
</comment>
<dbReference type="AlphaFoldDB" id="A0A1T3CKG6"/>
<dbReference type="CDD" id="cd00086">
    <property type="entry name" value="homeodomain"/>
    <property type="match status" value="1"/>
</dbReference>
<dbReference type="InterPro" id="IPR009057">
    <property type="entry name" value="Homeodomain-like_sf"/>
</dbReference>
<evidence type="ECO:0000256" key="2">
    <source>
        <dbReference type="ARBA" id="ARBA00023015"/>
    </source>
</evidence>
<keyword evidence="5" id="KW-0804">Transcription</keyword>
<dbReference type="PROSITE" id="PS50071">
    <property type="entry name" value="HOMEOBOX_2"/>
    <property type="match status" value="1"/>
</dbReference>
<dbReference type="GO" id="GO:0005634">
    <property type="term" value="C:nucleus"/>
    <property type="evidence" value="ECO:0007669"/>
    <property type="project" value="UniProtKB-SubCell"/>
</dbReference>
<accession>A0A1T3CKG6</accession>
<evidence type="ECO:0000256" key="4">
    <source>
        <dbReference type="ARBA" id="ARBA00023155"/>
    </source>
</evidence>
<proteinExistence type="inferred from homology"/>
<feature type="region of interest" description="Disordered" evidence="9">
    <location>
        <begin position="402"/>
        <end position="451"/>
    </location>
</feature>
<feature type="domain" description="Homeobox" evidence="10">
    <location>
        <begin position="332"/>
        <end position="395"/>
    </location>
</feature>
<dbReference type="InterPro" id="IPR050224">
    <property type="entry name" value="TALE_homeobox"/>
</dbReference>
<evidence type="ECO:0000256" key="3">
    <source>
        <dbReference type="ARBA" id="ARBA00023125"/>
    </source>
</evidence>
<evidence type="ECO:0000259" key="10">
    <source>
        <dbReference type="PROSITE" id="PS50071"/>
    </source>
</evidence>
<evidence type="ECO:0000256" key="9">
    <source>
        <dbReference type="SAM" id="MobiDB-lite"/>
    </source>
</evidence>
<evidence type="ECO:0000313" key="12">
    <source>
        <dbReference type="Proteomes" id="UP000191004"/>
    </source>
</evidence>
<dbReference type="FunFam" id="1.10.10.60:FF:000059">
    <property type="entry name" value="TGFB-induced factor homeobox 1"/>
    <property type="match status" value="1"/>
</dbReference>
<feature type="compositionally biased region" description="Polar residues" evidence="9">
    <location>
        <begin position="275"/>
        <end position="289"/>
    </location>
</feature>
<dbReference type="OrthoDB" id="10056939at2759"/>
<dbReference type="Proteomes" id="UP000191004">
    <property type="component" value="Unassembled WGS sequence"/>
</dbReference>
<protein>
    <recommendedName>
        <fullName evidence="10">Homeobox domain-containing protein</fullName>
    </recommendedName>
</protein>
<dbReference type="InterPro" id="IPR008422">
    <property type="entry name" value="KN_HD"/>
</dbReference>
<dbReference type="GO" id="GO:0003677">
    <property type="term" value="F:DNA binding"/>
    <property type="evidence" value="ECO:0007669"/>
    <property type="project" value="UniProtKB-UniRule"/>
</dbReference>
<feature type="DNA-binding region" description="Homeobox" evidence="8">
    <location>
        <begin position="334"/>
        <end position="396"/>
    </location>
</feature>
<dbReference type="SUPFAM" id="SSF46689">
    <property type="entry name" value="Homeodomain-like"/>
    <property type="match status" value="1"/>
</dbReference>
<name>A0A1T3CKG6_9HYPO</name>
<evidence type="ECO:0000313" key="11">
    <source>
        <dbReference type="EMBL" id="OPB41532.1"/>
    </source>
</evidence>
<evidence type="ECO:0000256" key="1">
    <source>
        <dbReference type="ARBA" id="ARBA00004123"/>
    </source>
</evidence>
<feature type="compositionally biased region" description="Basic and acidic residues" evidence="9">
    <location>
        <begin position="402"/>
        <end position="415"/>
    </location>
</feature>
<dbReference type="Gene3D" id="1.10.10.60">
    <property type="entry name" value="Homeodomain-like"/>
    <property type="match status" value="1"/>
</dbReference>
<reference evidence="11 12" key="1">
    <citation type="submission" date="2016-04" db="EMBL/GenBank/DDBJ databases">
        <title>Multiple horizontal gene transfer events from other fungi enriched the ability of the initially mycotrophic fungus Trichoderma (Ascomycota) to feed on dead plant biomass.</title>
        <authorList>
            <person name="Atanasova L."/>
            <person name="Chenthamara K."/>
            <person name="Zhang J."/>
            <person name="Grujic M."/>
            <person name="Henrissat B."/>
            <person name="Kuo A."/>
            <person name="Aertz A."/>
            <person name="Salamov A."/>
            <person name="Lipzen A."/>
            <person name="Labutti K."/>
            <person name="Barry K."/>
            <person name="Miao Y."/>
            <person name="Rahimi M.J."/>
            <person name="Shen Q."/>
            <person name="Grigoriev I.V."/>
            <person name="Kubicek C.P."/>
            <person name="Druzhinina I.S."/>
        </authorList>
    </citation>
    <scope>NUCLEOTIDE SEQUENCE [LARGE SCALE GENOMIC DNA]</scope>
    <source>
        <strain evidence="11 12">NJAU 4742</strain>
    </source>
</reference>
<evidence type="ECO:0000256" key="7">
    <source>
        <dbReference type="ARBA" id="ARBA00038021"/>
    </source>
</evidence>
<feature type="compositionally biased region" description="Basic residues" evidence="9">
    <location>
        <begin position="182"/>
        <end position="196"/>
    </location>
</feature>
<feature type="compositionally biased region" description="Basic and acidic residues" evidence="9">
    <location>
        <begin position="137"/>
        <end position="147"/>
    </location>
</feature>
<keyword evidence="4 8" id="KW-0371">Homeobox</keyword>
<sequence length="451" mass="51754">MMRRALFKFREPTLLRTAYFDSALLLFDSATYYLHTQVYSRTSGHILPLPLDLNLLLFCQRATFMDPRYSRIEPSSSQPRPQATASSEMTILTPQPWALTRNTEHSRDWEMFQPRTDPDGQPIQLPPLKQVFPDLDLSSRGDGDRSQRFGSGDFRFRSPDFGASPHKRRRYEDEAEAEAAHQRHVPRVHRNPRHRVPISPRQSPSAPRTSERWPPAHEATVSPGSSYSLPTPMEVQDLSRPHMPLPSLRTTMNFENESRNSLDSSRSSSREYPRTYSQDYTHYNTHNHYQSQPPSPSRPYDRAPYSAGVYPHYMEPNHTSHYGELGAMAGESKQRKRRGNLPKETTDKLRSWFQKHLAHPYPTEDEKQELVRQTGLQMNQISNWFINARRRQLPTMLKHEAEAAARDIASREGKSTDPSSVASSPMSEVAHSSDEILQRHQGGGSLKRGSV</sequence>
<dbReference type="EMBL" id="LVVK01000015">
    <property type="protein sequence ID" value="OPB41532.1"/>
    <property type="molecule type" value="Genomic_DNA"/>
</dbReference>
<feature type="compositionally biased region" description="Gly residues" evidence="9">
    <location>
        <begin position="441"/>
        <end position="451"/>
    </location>
</feature>
<dbReference type="GO" id="GO:0006355">
    <property type="term" value="P:regulation of DNA-templated transcription"/>
    <property type="evidence" value="ECO:0007669"/>
    <property type="project" value="InterPro"/>
</dbReference>
<feature type="region of interest" description="Disordered" evidence="9">
    <location>
        <begin position="70"/>
        <end position="97"/>
    </location>
</feature>
<keyword evidence="2" id="KW-0805">Transcription regulation</keyword>
<keyword evidence="3 8" id="KW-0238">DNA-binding</keyword>
<dbReference type="Pfam" id="PF05920">
    <property type="entry name" value="Homeobox_KN"/>
    <property type="match status" value="1"/>
</dbReference>
<dbReference type="InterPro" id="IPR001356">
    <property type="entry name" value="HD"/>
</dbReference>
<gene>
    <name evidence="11" type="ORF">A0O28_0082520</name>
</gene>